<dbReference type="Pfam" id="PF00528">
    <property type="entry name" value="BPD_transp_1"/>
    <property type="match status" value="1"/>
</dbReference>
<feature type="transmembrane region" description="Helical" evidence="9">
    <location>
        <begin position="251"/>
        <end position="272"/>
    </location>
</feature>
<comment type="subcellular location">
    <subcellularLocation>
        <location evidence="1 9">Cell membrane</location>
        <topology evidence="1 9">Multi-pass membrane protein</topology>
    </subcellularLocation>
</comment>
<feature type="transmembrane region" description="Helical" evidence="9">
    <location>
        <begin position="202"/>
        <end position="231"/>
    </location>
</feature>
<keyword evidence="5 10" id="KW-0500">Molybdenum</keyword>
<comment type="similarity">
    <text evidence="2 10">Belongs to the binding-protein-dependent transport system permease family. CysTW subfamily.</text>
</comment>
<evidence type="ECO:0000256" key="10">
    <source>
        <dbReference type="RuleBase" id="RU365097"/>
    </source>
</evidence>
<dbReference type="AlphaFoldDB" id="A0A511CXN5"/>
<reference evidence="12 13" key="1">
    <citation type="submission" date="2019-07" db="EMBL/GenBank/DDBJ databases">
        <title>Whole genome shotgun sequence of Pseudonocardia asaccharolytica NBRC 16224.</title>
        <authorList>
            <person name="Hosoyama A."/>
            <person name="Uohara A."/>
            <person name="Ohji S."/>
            <person name="Ichikawa N."/>
        </authorList>
    </citation>
    <scope>NUCLEOTIDE SEQUENCE [LARGE SCALE GENOMIC DNA]</scope>
    <source>
        <strain evidence="12 13">NBRC 16224</strain>
    </source>
</reference>
<dbReference type="NCBIfam" id="TIGR01581">
    <property type="entry name" value="Mo_ABC_porter"/>
    <property type="match status" value="1"/>
</dbReference>
<keyword evidence="8 9" id="KW-0472">Membrane</keyword>
<keyword evidence="6 9" id="KW-0812">Transmembrane</keyword>
<keyword evidence="4 10" id="KW-1003">Cell membrane</keyword>
<dbReference type="GO" id="GO:0015098">
    <property type="term" value="F:molybdate ion transmembrane transporter activity"/>
    <property type="evidence" value="ECO:0007669"/>
    <property type="project" value="UniProtKB-UniRule"/>
</dbReference>
<dbReference type="PANTHER" id="PTHR30183">
    <property type="entry name" value="MOLYBDENUM TRANSPORT SYSTEM PERMEASE PROTEIN MODB"/>
    <property type="match status" value="1"/>
</dbReference>
<dbReference type="CDD" id="cd06261">
    <property type="entry name" value="TM_PBP2"/>
    <property type="match status" value="1"/>
</dbReference>
<dbReference type="PROSITE" id="PS50928">
    <property type="entry name" value="ABC_TM1"/>
    <property type="match status" value="1"/>
</dbReference>
<evidence type="ECO:0000256" key="8">
    <source>
        <dbReference type="ARBA" id="ARBA00023136"/>
    </source>
</evidence>
<dbReference type="EMBL" id="BJVI01000005">
    <property type="protein sequence ID" value="GEL17023.1"/>
    <property type="molecule type" value="Genomic_DNA"/>
</dbReference>
<feature type="domain" description="ABC transmembrane type-1" evidence="11">
    <location>
        <begin position="69"/>
        <end position="272"/>
    </location>
</feature>
<dbReference type="InterPro" id="IPR011867">
    <property type="entry name" value="ModB_ABC"/>
</dbReference>
<evidence type="ECO:0000256" key="6">
    <source>
        <dbReference type="ARBA" id="ARBA00022692"/>
    </source>
</evidence>
<feature type="transmembrane region" description="Helical" evidence="9">
    <location>
        <begin position="107"/>
        <end position="128"/>
    </location>
</feature>
<accession>A0A511CXN5</accession>
<evidence type="ECO:0000256" key="5">
    <source>
        <dbReference type="ARBA" id="ARBA00022505"/>
    </source>
</evidence>
<evidence type="ECO:0000313" key="12">
    <source>
        <dbReference type="EMBL" id="GEL17023.1"/>
    </source>
</evidence>
<keyword evidence="13" id="KW-1185">Reference proteome</keyword>
<dbReference type="STRING" id="1123024.GCA_000423625_01602"/>
<dbReference type="GO" id="GO:0005886">
    <property type="term" value="C:plasma membrane"/>
    <property type="evidence" value="ECO:0007669"/>
    <property type="project" value="UniProtKB-SubCell"/>
</dbReference>
<evidence type="ECO:0000256" key="4">
    <source>
        <dbReference type="ARBA" id="ARBA00022475"/>
    </source>
</evidence>
<proteinExistence type="inferred from homology"/>
<dbReference type="Gene3D" id="1.10.3720.10">
    <property type="entry name" value="MetI-like"/>
    <property type="match status" value="1"/>
</dbReference>
<comment type="function">
    <text evidence="10">Part of the binding-protein-dependent transport system for molybdenum; probably responsible for the translocation of the substrate across the membrane.</text>
</comment>
<dbReference type="InterPro" id="IPR000515">
    <property type="entry name" value="MetI-like"/>
</dbReference>
<organism evidence="12 13">
    <name type="scientific">Pseudonocardia asaccharolytica DSM 44247 = NBRC 16224</name>
    <dbReference type="NCBI Taxonomy" id="1123024"/>
    <lineage>
        <taxon>Bacteria</taxon>
        <taxon>Bacillati</taxon>
        <taxon>Actinomycetota</taxon>
        <taxon>Actinomycetes</taxon>
        <taxon>Pseudonocardiales</taxon>
        <taxon>Pseudonocardiaceae</taxon>
        <taxon>Pseudonocardia</taxon>
    </lineage>
</organism>
<dbReference type="InterPro" id="IPR035906">
    <property type="entry name" value="MetI-like_sf"/>
</dbReference>
<feature type="transmembrane region" description="Helical" evidence="9">
    <location>
        <begin position="69"/>
        <end position="95"/>
    </location>
</feature>
<protein>
    <recommendedName>
        <fullName evidence="10">Molybdenum transport system permease</fullName>
    </recommendedName>
</protein>
<feature type="transmembrane region" description="Helical" evidence="9">
    <location>
        <begin position="28"/>
        <end position="49"/>
    </location>
</feature>
<sequence>MTATLPAQADAERKAHDRHDIGIGLPRWLWLPAVAAFTLVALPVVGLALEADWARMPELLLSESALTALRLSLETAGISTLLCVLFGGPLAAILARSRLPGLRVLRSLVLLPLVLPPVVGGLALLFTVGRTGLIGQALHLWFGITIPFTTAAVILAQTFVAMPFLVVSLEGALRTAGQRYEAVAATLGASAGLVFRRVTVPLVLPGLVSGAVLAFARAMGEFGATIAFAGSLEGTTRTLPLLVYLEREVDIDSAIALSLMIVVVSLLVIVVLRPRGAEGLR</sequence>
<evidence type="ECO:0000256" key="9">
    <source>
        <dbReference type="RuleBase" id="RU363032"/>
    </source>
</evidence>
<keyword evidence="7 9" id="KW-1133">Transmembrane helix</keyword>
<evidence type="ECO:0000256" key="1">
    <source>
        <dbReference type="ARBA" id="ARBA00004651"/>
    </source>
</evidence>
<evidence type="ECO:0000259" key="11">
    <source>
        <dbReference type="PROSITE" id="PS50928"/>
    </source>
</evidence>
<comment type="caution">
    <text evidence="12">The sequence shown here is derived from an EMBL/GenBank/DDBJ whole genome shotgun (WGS) entry which is preliminary data.</text>
</comment>
<gene>
    <name evidence="12" type="primary">modB</name>
    <name evidence="12" type="ORF">PA7_08600</name>
</gene>
<evidence type="ECO:0000313" key="13">
    <source>
        <dbReference type="Proteomes" id="UP000321328"/>
    </source>
</evidence>
<dbReference type="InterPro" id="IPR006469">
    <property type="entry name" value="NifC_ABC_porter"/>
</dbReference>
<dbReference type="PANTHER" id="PTHR30183:SF3">
    <property type="entry name" value="MOLYBDENUM TRANSPORT SYSTEM PERMEASE PROTEIN MODB"/>
    <property type="match status" value="1"/>
</dbReference>
<name>A0A511CXN5_9PSEU</name>
<evidence type="ECO:0000256" key="2">
    <source>
        <dbReference type="ARBA" id="ARBA00007069"/>
    </source>
</evidence>
<evidence type="ECO:0000256" key="7">
    <source>
        <dbReference type="ARBA" id="ARBA00022989"/>
    </source>
</evidence>
<dbReference type="NCBIfam" id="TIGR02141">
    <property type="entry name" value="modB_ABC"/>
    <property type="match status" value="1"/>
</dbReference>
<keyword evidence="3 9" id="KW-0813">Transport</keyword>
<dbReference type="Proteomes" id="UP000321328">
    <property type="component" value="Unassembled WGS sequence"/>
</dbReference>
<dbReference type="SUPFAM" id="SSF161098">
    <property type="entry name" value="MetI-like"/>
    <property type="match status" value="1"/>
</dbReference>
<evidence type="ECO:0000256" key="3">
    <source>
        <dbReference type="ARBA" id="ARBA00022448"/>
    </source>
</evidence>
<feature type="transmembrane region" description="Helical" evidence="9">
    <location>
        <begin position="140"/>
        <end position="169"/>
    </location>
</feature>